<dbReference type="Proteomes" id="UP000825701">
    <property type="component" value="Chromosome"/>
</dbReference>
<dbReference type="KEGG" id="cmet:K6K41_02860"/>
<protein>
    <submittedName>
        <fullName evidence="1">PD-(D/E)XK nuclease family protein</fullName>
    </submittedName>
</protein>
<dbReference type="Pfam" id="PF14281">
    <property type="entry name" value="PDDEXK_4"/>
    <property type="match status" value="1"/>
</dbReference>
<evidence type="ECO:0000313" key="2">
    <source>
        <dbReference type="Proteomes" id="UP000825701"/>
    </source>
</evidence>
<keyword evidence="2" id="KW-1185">Reference proteome</keyword>
<dbReference type="AlphaFoldDB" id="A0A9E6R9I3"/>
<dbReference type="EMBL" id="CP081869">
    <property type="protein sequence ID" value="QZO00671.1"/>
    <property type="molecule type" value="Genomic_DNA"/>
</dbReference>
<dbReference type="RefSeq" id="WP_261403845.1">
    <property type="nucleotide sequence ID" value="NZ_CP081869.1"/>
</dbReference>
<name>A0A9E6R9I3_9HYPH</name>
<proteinExistence type="predicted"/>
<accession>A0A9E6R9I3</accession>
<sequence>MRVDEWIPTLTHATERDVDLLLVEELASSLDFTTWVAGHVGMVGSIAAWDVKHSRRRTRSRREIDIFIEIQNRDGTSSAILIENKLDATEQPDQAESYRQELAALASDYSRAAMVLVCPAAYAAQHLDFSGKFDLVLSYEEIAAFFRELRAETGSELALRYDFRAAILDQAIYKYRRGYTPIPDPVVGDFNARYVLLLADLAPEIEPGPSMRKPANPRESTSMIYDQAVSLSAIPDGIRPRRFAHELGRGSEQRANYVAVTFAGWGAALPAIGARLEADTSEIGAFFEAKRPTKVRPRPGLVMALPCEPVDNQCSFDAQRDALARGIATATTLRRWLLENQDKLTAWRKLVGDQLGAI</sequence>
<reference evidence="1" key="1">
    <citation type="submission" date="2021-08" db="EMBL/GenBank/DDBJ databases">
        <authorList>
            <person name="Zhang H."/>
            <person name="Xu M."/>
            <person name="Yu Z."/>
            <person name="Yang L."/>
            <person name="Cai Y."/>
        </authorList>
    </citation>
    <scope>NUCLEOTIDE SEQUENCE</scope>
    <source>
        <strain evidence="1">CHL1</strain>
    </source>
</reference>
<organism evidence="1 2">
    <name type="scientific">Chenggangzhangella methanolivorans</name>
    <dbReference type="NCBI Taxonomy" id="1437009"/>
    <lineage>
        <taxon>Bacteria</taxon>
        <taxon>Pseudomonadati</taxon>
        <taxon>Pseudomonadota</taxon>
        <taxon>Alphaproteobacteria</taxon>
        <taxon>Hyphomicrobiales</taxon>
        <taxon>Methylopilaceae</taxon>
        <taxon>Chenggangzhangella</taxon>
    </lineage>
</organism>
<dbReference type="InterPro" id="IPR029470">
    <property type="entry name" value="PDDEXK_4"/>
</dbReference>
<evidence type="ECO:0000313" key="1">
    <source>
        <dbReference type="EMBL" id="QZO00671.1"/>
    </source>
</evidence>
<gene>
    <name evidence="1" type="ORF">K6K41_02860</name>
</gene>